<dbReference type="PATRIC" id="fig|66712.6.peg.1101"/>
<dbReference type="GO" id="GO:0005886">
    <property type="term" value="C:plasma membrane"/>
    <property type="evidence" value="ECO:0007669"/>
    <property type="project" value="UniProtKB-SubCell"/>
</dbReference>
<keyword evidence="6 7" id="KW-0472">Membrane</keyword>
<proteinExistence type="inferred from homology"/>
<feature type="transmembrane region" description="Helical" evidence="7">
    <location>
        <begin position="72"/>
        <end position="94"/>
    </location>
</feature>
<accession>A0A068VTC7</accession>
<comment type="subcellular location">
    <subcellularLocation>
        <location evidence="1 7">Cell membrane</location>
        <topology evidence="1 7">Multi-pass membrane protein</topology>
    </subcellularLocation>
</comment>
<organism evidence="9">
    <name type="scientific">Propionibacterium freudenreichii subsp. freudenreichii</name>
    <dbReference type="NCBI Taxonomy" id="66712"/>
    <lineage>
        <taxon>Bacteria</taxon>
        <taxon>Bacillati</taxon>
        <taxon>Actinomycetota</taxon>
        <taxon>Actinomycetes</taxon>
        <taxon>Propionibacteriales</taxon>
        <taxon>Propionibacteriaceae</taxon>
        <taxon>Propionibacterium</taxon>
    </lineage>
</organism>
<protein>
    <submittedName>
        <fullName evidence="9">Binding-protein-dependent transport systems inner membrane component</fullName>
    </submittedName>
</protein>
<reference evidence="9" key="1">
    <citation type="submission" date="2014-08" db="EMBL/GenBank/DDBJ databases">
        <authorList>
            <person name="Falentin Helene"/>
        </authorList>
    </citation>
    <scope>NUCLEOTIDE SEQUENCE</scope>
</reference>
<dbReference type="CDD" id="cd06261">
    <property type="entry name" value="TM_PBP2"/>
    <property type="match status" value="1"/>
</dbReference>
<evidence type="ECO:0000256" key="2">
    <source>
        <dbReference type="ARBA" id="ARBA00022448"/>
    </source>
</evidence>
<feature type="transmembrane region" description="Helical" evidence="7">
    <location>
        <begin position="194"/>
        <end position="218"/>
    </location>
</feature>
<evidence type="ECO:0000256" key="3">
    <source>
        <dbReference type="ARBA" id="ARBA00022475"/>
    </source>
</evidence>
<gene>
    <name evidence="9" type="ORF">PFCIRM138_03530</name>
</gene>
<feature type="domain" description="ABC transmembrane type-1" evidence="8">
    <location>
        <begin position="68"/>
        <end position="252"/>
    </location>
</feature>
<keyword evidence="2 7" id="KW-0813">Transport</keyword>
<dbReference type="SUPFAM" id="SSF161098">
    <property type="entry name" value="MetI-like"/>
    <property type="match status" value="1"/>
</dbReference>
<evidence type="ECO:0000256" key="5">
    <source>
        <dbReference type="ARBA" id="ARBA00022989"/>
    </source>
</evidence>
<dbReference type="GO" id="GO:0055085">
    <property type="term" value="P:transmembrane transport"/>
    <property type="evidence" value="ECO:0007669"/>
    <property type="project" value="InterPro"/>
</dbReference>
<keyword evidence="4 7" id="KW-0812">Transmembrane</keyword>
<dbReference type="Gene3D" id="1.10.3720.10">
    <property type="entry name" value="MetI-like"/>
    <property type="match status" value="1"/>
</dbReference>
<evidence type="ECO:0000259" key="8">
    <source>
        <dbReference type="PROSITE" id="PS50928"/>
    </source>
</evidence>
<comment type="similarity">
    <text evidence="7">Belongs to the binding-protein-dependent transport system permease family.</text>
</comment>
<dbReference type="PANTHER" id="PTHR30151:SF20">
    <property type="entry name" value="ABC TRANSPORTER PERMEASE PROTEIN HI_0355-RELATED"/>
    <property type="match status" value="1"/>
</dbReference>
<dbReference type="KEGG" id="pfre:RM25_1075"/>
<sequence>MASSRFTRHPAPTGVRIGAPLVVGALLLLAWHAVVSTHTVPLTLLPTPGSVWSRLVHDIVHGELLARTATTIWEAVLGCIVATVFALPVGYLVARVRLAEAAISPYLAASQAIPAVALAPLLVIWVGYGLTPIVLLCSLIVFFPLLLSTVLGLRSIDHEVVEAAELDGASGWRMIRYIEAPLSRAALLSGVRNGFTLSVTGAVVGEFVMGGTGLGLVVSMQSASADTTGLFSTLIVLCVLAMVIYLGLIAVERFTDPYRVPRAAHPVPLETAPDLRLVAATQAHQSHTSAQKELVA</sequence>
<dbReference type="AlphaFoldDB" id="A0A068VTC7"/>
<dbReference type="EMBL" id="LM676387">
    <property type="protein sequence ID" value="CEP26007.1"/>
    <property type="molecule type" value="Genomic_DNA"/>
</dbReference>
<evidence type="ECO:0000256" key="4">
    <source>
        <dbReference type="ARBA" id="ARBA00022692"/>
    </source>
</evidence>
<evidence type="ECO:0000256" key="7">
    <source>
        <dbReference type="RuleBase" id="RU363032"/>
    </source>
</evidence>
<dbReference type="InterPro" id="IPR035906">
    <property type="entry name" value="MetI-like_sf"/>
</dbReference>
<dbReference type="PANTHER" id="PTHR30151">
    <property type="entry name" value="ALKANE SULFONATE ABC TRANSPORTER-RELATED, MEMBRANE SUBUNIT"/>
    <property type="match status" value="1"/>
</dbReference>
<feature type="transmembrane region" description="Helical" evidence="7">
    <location>
        <begin position="106"/>
        <end position="127"/>
    </location>
</feature>
<dbReference type="InterPro" id="IPR000515">
    <property type="entry name" value="MetI-like"/>
</dbReference>
<feature type="transmembrane region" description="Helical" evidence="7">
    <location>
        <begin position="230"/>
        <end position="251"/>
    </location>
</feature>
<keyword evidence="5 7" id="KW-1133">Transmembrane helix</keyword>
<dbReference type="GeneID" id="61222220"/>
<evidence type="ECO:0000313" key="9">
    <source>
        <dbReference type="EMBL" id="CEP26007.1"/>
    </source>
</evidence>
<name>A0A068VTC7_PROFF</name>
<dbReference type="Pfam" id="PF00528">
    <property type="entry name" value="BPD_transp_1"/>
    <property type="match status" value="1"/>
</dbReference>
<dbReference type="PROSITE" id="PS50928">
    <property type="entry name" value="ABC_TM1"/>
    <property type="match status" value="1"/>
</dbReference>
<dbReference type="RefSeq" id="WP_013161004.1">
    <property type="nucleotide sequence ID" value="NZ_CP010341.1"/>
</dbReference>
<evidence type="ECO:0000256" key="6">
    <source>
        <dbReference type="ARBA" id="ARBA00023136"/>
    </source>
</evidence>
<feature type="transmembrane region" description="Helical" evidence="7">
    <location>
        <begin position="133"/>
        <end position="153"/>
    </location>
</feature>
<evidence type="ECO:0000256" key="1">
    <source>
        <dbReference type="ARBA" id="ARBA00004651"/>
    </source>
</evidence>
<keyword evidence="3" id="KW-1003">Cell membrane</keyword>